<keyword evidence="4" id="KW-1185">Reference proteome</keyword>
<feature type="region of interest" description="Disordered" evidence="2">
    <location>
        <begin position="171"/>
        <end position="196"/>
    </location>
</feature>
<feature type="compositionally biased region" description="Basic and acidic residues" evidence="2">
    <location>
        <begin position="177"/>
        <end position="196"/>
    </location>
</feature>
<sequence length="196" mass="22686">MFQEMKVAAKKSSKEDSSKKSNKGKASRRNKGTLAKIIENQEEILHQLQKLNSKIRRLENRFKEMEKKMNNNFDFTNEKTFKEDTIEGAARILIEKPNMKIEDEIQQNSIVLEKVDIKSEVENYLLEKIRALQSTLTTKFKLSTFFVFGNLLEPINNHALSKTNILKHNTGFSLSSSEDKTEKEKSNEESDNVKKV</sequence>
<evidence type="ECO:0000256" key="2">
    <source>
        <dbReference type="SAM" id="MobiDB-lite"/>
    </source>
</evidence>
<evidence type="ECO:0000313" key="4">
    <source>
        <dbReference type="Proteomes" id="UP000439903"/>
    </source>
</evidence>
<dbReference type="EMBL" id="WTPW01002039">
    <property type="protein sequence ID" value="KAF0400231.1"/>
    <property type="molecule type" value="Genomic_DNA"/>
</dbReference>
<keyword evidence="1" id="KW-0175">Coiled coil</keyword>
<feature type="region of interest" description="Disordered" evidence="2">
    <location>
        <begin position="1"/>
        <end position="33"/>
    </location>
</feature>
<organism evidence="3 4">
    <name type="scientific">Gigaspora margarita</name>
    <dbReference type="NCBI Taxonomy" id="4874"/>
    <lineage>
        <taxon>Eukaryota</taxon>
        <taxon>Fungi</taxon>
        <taxon>Fungi incertae sedis</taxon>
        <taxon>Mucoromycota</taxon>
        <taxon>Glomeromycotina</taxon>
        <taxon>Glomeromycetes</taxon>
        <taxon>Diversisporales</taxon>
        <taxon>Gigasporaceae</taxon>
        <taxon>Gigaspora</taxon>
    </lineage>
</organism>
<proteinExistence type="predicted"/>
<accession>A0A8H3X1X3</accession>
<reference evidence="3 4" key="1">
    <citation type="journal article" date="2019" name="Environ. Microbiol.">
        <title>At the nexus of three kingdoms: the genome of the mycorrhizal fungus Gigaspora margarita provides insights into plant, endobacterial and fungal interactions.</title>
        <authorList>
            <person name="Venice F."/>
            <person name="Ghignone S."/>
            <person name="Salvioli di Fossalunga A."/>
            <person name="Amselem J."/>
            <person name="Novero M."/>
            <person name="Xianan X."/>
            <person name="Sedzielewska Toro K."/>
            <person name="Morin E."/>
            <person name="Lipzen A."/>
            <person name="Grigoriev I.V."/>
            <person name="Henrissat B."/>
            <person name="Martin F.M."/>
            <person name="Bonfante P."/>
        </authorList>
    </citation>
    <scope>NUCLEOTIDE SEQUENCE [LARGE SCALE GENOMIC DNA]</scope>
    <source>
        <strain evidence="3 4">BEG34</strain>
    </source>
</reference>
<gene>
    <name evidence="3" type="ORF">F8M41_009576</name>
</gene>
<evidence type="ECO:0000256" key="1">
    <source>
        <dbReference type="SAM" id="Coils"/>
    </source>
</evidence>
<protein>
    <submittedName>
        <fullName evidence="3">Uncharacterized protein</fullName>
    </submittedName>
</protein>
<name>A0A8H3X1X3_GIGMA</name>
<dbReference type="Proteomes" id="UP000439903">
    <property type="component" value="Unassembled WGS sequence"/>
</dbReference>
<feature type="compositionally biased region" description="Basic residues" evidence="2">
    <location>
        <begin position="20"/>
        <end position="31"/>
    </location>
</feature>
<dbReference type="AlphaFoldDB" id="A0A8H3X1X3"/>
<evidence type="ECO:0000313" key="3">
    <source>
        <dbReference type="EMBL" id="KAF0400231.1"/>
    </source>
</evidence>
<feature type="coiled-coil region" evidence="1">
    <location>
        <begin position="34"/>
        <end position="68"/>
    </location>
</feature>
<comment type="caution">
    <text evidence="3">The sequence shown here is derived from an EMBL/GenBank/DDBJ whole genome shotgun (WGS) entry which is preliminary data.</text>
</comment>